<dbReference type="Gene3D" id="3.30.9.10">
    <property type="entry name" value="D-Amino Acid Oxidase, subunit A, domain 2"/>
    <property type="match status" value="1"/>
</dbReference>
<evidence type="ECO:0000313" key="4">
    <source>
        <dbReference type="Proteomes" id="UP000272400"/>
    </source>
</evidence>
<dbReference type="EMBL" id="RJKE01000001">
    <property type="protein sequence ID" value="ROO89334.1"/>
    <property type="molecule type" value="Genomic_DNA"/>
</dbReference>
<evidence type="ECO:0000259" key="2">
    <source>
        <dbReference type="Pfam" id="PF01266"/>
    </source>
</evidence>
<dbReference type="RefSeq" id="WP_123668448.1">
    <property type="nucleotide sequence ID" value="NZ_RJKE01000001.1"/>
</dbReference>
<dbReference type="SUPFAM" id="SSF51905">
    <property type="entry name" value="FAD/NAD(P)-binding domain"/>
    <property type="match status" value="1"/>
</dbReference>
<evidence type="ECO:0000313" key="3">
    <source>
        <dbReference type="EMBL" id="ROO89334.1"/>
    </source>
</evidence>
<accession>A0A3N1D736</accession>
<name>A0A3N1D736_9ACTN</name>
<organism evidence="3 4">
    <name type="scientific">Actinocorallia herbida</name>
    <dbReference type="NCBI Taxonomy" id="58109"/>
    <lineage>
        <taxon>Bacteria</taxon>
        <taxon>Bacillati</taxon>
        <taxon>Actinomycetota</taxon>
        <taxon>Actinomycetes</taxon>
        <taxon>Streptosporangiales</taxon>
        <taxon>Thermomonosporaceae</taxon>
        <taxon>Actinocorallia</taxon>
    </lineage>
</organism>
<dbReference type="InterPro" id="IPR036188">
    <property type="entry name" value="FAD/NAD-bd_sf"/>
</dbReference>
<dbReference type="PANTHER" id="PTHR13847:SF289">
    <property type="entry name" value="GLYCINE OXIDASE"/>
    <property type="match status" value="1"/>
</dbReference>
<keyword evidence="4" id="KW-1185">Reference proteome</keyword>
<dbReference type="GO" id="GO:0005737">
    <property type="term" value="C:cytoplasm"/>
    <property type="evidence" value="ECO:0007669"/>
    <property type="project" value="TreeGrafter"/>
</dbReference>
<reference evidence="3 4" key="1">
    <citation type="submission" date="2018-11" db="EMBL/GenBank/DDBJ databases">
        <title>Sequencing the genomes of 1000 actinobacteria strains.</title>
        <authorList>
            <person name="Klenk H.-P."/>
        </authorList>
    </citation>
    <scope>NUCLEOTIDE SEQUENCE [LARGE SCALE GENOMIC DNA]</scope>
    <source>
        <strain evidence="3 4">DSM 44254</strain>
    </source>
</reference>
<dbReference type="Pfam" id="PF01266">
    <property type="entry name" value="DAO"/>
    <property type="match status" value="1"/>
</dbReference>
<dbReference type="GO" id="GO:0016491">
    <property type="term" value="F:oxidoreductase activity"/>
    <property type="evidence" value="ECO:0007669"/>
    <property type="project" value="UniProtKB-KW"/>
</dbReference>
<dbReference type="OrthoDB" id="9806257at2"/>
<dbReference type="Proteomes" id="UP000272400">
    <property type="component" value="Unassembled WGS sequence"/>
</dbReference>
<dbReference type="AlphaFoldDB" id="A0A3N1D736"/>
<gene>
    <name evidence="3" type="ORF">EDD29_7024</name>
</gene>
<dbReference type="Gene3D" id="3.50.50.60">
    <property type="entry name" value="FAD/NAD(P)-binding domain"/>
    <property type="match status" value="1"/>
</dbReference>
<dbReference type="SUPFAM" id="SSF54373">
    <property type="entry name" value="FAD-linked reductases, C-terminal domain"/>
    <property type="match status" value="1"/>
</dbReference>
<evidence type="ECO:0000256" key="1">
    <source>
        <dbReference type="ARBA" id="ARBA00023002"/>
    </source>
</evidence>
<keyword evidence="1" id="KW-0560">Oxidoreductase</keyword>
<sequence length="388" mass="41061">MAPRYDLIVVGGGVIGSAIAEAVRHDLGRICLVERSRERCGSATVAAAGGINPHLGDGENEGIAGLAQRSRDLYPAWVERIAAEAGLPLTPRSVGLLQVAVDEQEHRRLTDHVLPGLRRRGIQVVTLDAAAAREREPLLGPEVVGALEQPHDLAIDPRALNGALDTVLESDRGVDLRIGEVRSVTASSGHAEVSLEDGTRLMADKVVVAAGHQSGALLGMLPEDVFQPVKGQLLDLSVPPGHGLGIQCDALLTVDGEEHVVYASPYAEGHVAVGVTFEKGETDTKCMPWARDEILANLRRVLPALAELGAREATPRAGIRPATRDEAPLIGRLDEAGRILVASGHNGLGITLAPRTAELLRLIIAGSAPTAQDLRDLAFSDPRRFLRA</sequence>
<comment type="caution">
    <text evidence="3">The sequence shown here is derived from an EMBL/GenBank/DDBJ whole genome shotgun (WGS) entry which is preliminary data.</text>
</comment>
<feature type="domain" description="FAD dependent oxidoreductase" evidence="2">
    <location>
        <begin position="6"/>
        <end position="360"/>
    </location>
</feature>
<dbReference type="PANTHER" id="PTHR13847">
    <property type="entry name" value="SARCOSINE DEHYDROGENASE-RELATED"/>
    <property type="match status" value="1"/>
</dbReference>
<proteinExistence type="predicted"/>
<protein>
    <submittedName>
        <fullName evidence="3">Glycine oxidase</fullName>
    </submittedName>
</protein>
<dbReference type="InterPro" id="IPR006076">
    <property type="entry name" value="FAD-dep_OxRdtase"/>
</dbReference>